<name>A0A9N7TG24_PLEPL</name>
<dbReference type="AlphaFoldDB" id="A0A9N7TG24"/>
<accession>A0A9N7TG24</accession>
<dbReference type="Proteomes" id="UP001153269">
    <property type="component" value="Unassembled WGS sequence"/>
</dbReference>
<dbReference type="EMBL" id="CADEAL010000002">
    <property type="protein sequence ID" value="CAB1412420.1"/>
    <property type="molecule type" value="Genomic_DNA"/>
</dbReference>
<proteinExistence type="predicted"/>
<protein>
    <submittedName>
        <fullName evidence="1">Uncharacterized protein</fullName>
    </submittedName>
</protein>
<gene>
    <name evidence="1" type="ORF">PLEPLA_LOCUS111</name>
</gene>
<keyword evidence="2" id="KW-1185">Reference proteome</keyword>
<sequence>MHLSATRHMDSCNKNAVYAKQRAVWRSHHGGRWPVKALPRGQMRSSFSGVEWSGVEWSAKSAHQPVD</sequence>
<evidence type="ECO:0000313" key="2">
    <source>
        <dbReference type="Proteomes" id="UP001153269"/>
    </source>
</evidence>
<reference evidence="1" key="1">
    <citation type="submission" date="2020-03" db="EMBL/GenBank/DDBJ databases">
        <authorList>
            <person name="Weist P."/>
        </authorList>
    </citation>
    <scope>NUCLEOTIDE SEQUENCE</scope>
</reference>
<organism evidence="1 2">
    <name type="scientific">Pleuronectes platessa</name>
    <name type="common">European plaice</name>
    <dbReference type="NCBI Taxonomy" id="8262"/>
    <lineage>
        <taxon>Eukaryota</taxon>
        <taxon>Metazoa</taxon>
        <taxon>Chordata</taxon>
        <taxon>Craniata</taxon>
        <taxon>Vertebrata</taxon>
        <taxon>Euteleostomi</taxon>
        <taxon>Actinopterygii</taxon>
        <taxon>Neopterygii</taxon>
        <taxon>Teleostei</taxon>
        <taxon>Neoteleostei</taxon>
        <taxon>Acanthomorphata</taxon>
        <taxon>Carangaria</taxon>
        <taxon>Pleuronectiformes</taxon>
        <taxon>Pleuronectoidei</taxon>
        <taxon>Pleuronectidae</taxon>
        <taxon>Pleuronectes</taxon>
    </lineage>
</organism>
<evidence type="ECO:0000313" key="1">
    <source>
        <dbReference type="EMBL" id="CAB1412420.1"/>
    </source>
</evidence>
<comment type="caution">
    <text evidence="1">The sequence shown here is derived from an EMBL/GenBank/DDBJ whole genome shotgun (WGS) entry which is preliminary data.</text>
</comment>